<comment type="caution">
    <text evidence="1">The sequence shown here is derived from an EMBL/GenBank/DDBJ whole genome shotgun (WGS) entry which is preliminary data.</text>
</comment>
<gene>
    <name evidence="1" type="ORF">SDC9_181861</name>
</gene>
<dbReference type="EMBL" id="VSSQ01087366">
    <property type="protein sequence ID" value="MPN34368.1"/>
    <property type="molecule type" value="Genomic_DNA"/>
</dbReference>
<dbReference type="AlphaFoldDB" id="A0A645H5T9"/>
<sequence length="146" mass="15781">MLLGEMPQALGLDHGLRLLRRVLVGHRPARFAGAKAQATLQGQAIDLVDDTVDIEPQAVTHGRHAAMKIRQRIRPAQHGSVFADRQTESGQRIEYASVGLRHVPAFDSPNPIGEKAQRPARGDGGVELANAAGRRIARIDQCFVAA</sequence>
<name>A0A645H5T9_9ZZZZ</name>
<protein>
    <submittedName>
        <fullName evidence="1">Uncharacterized protein</fullName>
    </submittedName>
</protein>
<organism evidence="1">
    <name type="scientific">bioreactor metagenome</name>
    <dbReference type="NCBI Taxonomy" id="1076179"/>
    <lineage>
        <taxon>unclassified sequences</taxon>
        <taxon>metagenomes</taxon>
        <taxon>ecological metagenomes</taxon>
    </lineage>
</organism>
<accession>A0A645H5T9</accession>
<evidence type="ECO:0000313" key="1">
    <source>
        <dbReference type="EMBL" id="MPN34368.1"/>
    </source>
</evidence>
<proteinExistence type="predicted"/>
<reference evidence="1" key="1">
    <citation type="submission" date="2019-08" db="EMBL/GenBank/DDBJ databases">
        <authorList>
            <person name="Kucharzyk K."/>
            <person name="Murdoch R.W."/>
            <person name="Higgins S."/>
            <person name="Loffler F."/>
        </authorList>
    </citation>
    <scope>NUCLEOTIDE SEQUENCE</scope>
</reference>